<organism evidence="1 2">
    <name type="scientific">Paraburkholderia solisilvae</name>
    <dbReference type="NCBI Taxonomy" id="624376"/>
    <lineage>
        <taxon>Bacteria</taxon>
        <taxon>Pseudomonadati</taxon>
        <taxon>Pseudomonadota</taxon>
        <taxon>Betaproteobacteria</taxon>
        <taxon>Burkholderiales</taxon>
        <taxon>Burkholderiaceae</taxon>
        <taxon>Paraburkholderia</taxon>
    </lineage>
</organism>
<evidence type="ECO:0000313" key="1">
    <source>
        <dbReference type="EMBL" id="CAB3758972.1"/>
    </source>
</evidence>
<proteinExistence type="predicted"/>
<dbReference type="InterPro" id="IPR021389">
    <property type="entry name" value="DUF3022"/>
</dbReference>
<evidence type="ECO:0000313" key="2">
    <source>
        <dbReference type="Proteomes" id="UP000494329"/>
    </source>
</evidence>
<keyword evidence="2" id="KW-1185">Reference proteome</keyword>
<evidence type="ECO:0008006" key="3">
    <source>
        <dbReference type="Google" id="ProtNLM"/>
    </source>
</evidence>
<protein>
    <recommendedName>
        <fullName evidence="3">DUF3022 domain-containing protein</fullName>
    </recommendedName>
</protein>
<accession>A0A6J5E1I1</accession>
<dbReference type="RefSeq" id="WP_175111738.1">
    <property type="nucleotide sequence ID" value="NZ_CADIKF010000022.1"/>
</dbReference>
<sequence length="122" mass="13462">MEAYQYECASADIEELARVISDLFPDQTRFAERLAEEGGTPVLTVQWVAMRFGATARKITMSVVFAPLALARYRALPARARGRSFAVLRAFVEASLGSLEEQYANGEAVPREVTVELGDEFA</sequence>
<dbReference type="EMBL" id="CADIKF010000022">
    <property type="protein sequence ID" value="CAB3758972.1"/>
    <property type="molecule type" value="Genomic_DNA"/>
</dbReference>
<dbReference type="AlphaFoldDB" id="A0A6J5E1I1"/>
<gene>
    <name evidence="1" type="ORF">LMG29739_03031</name>
</gene>
<dbReference type="Proteomes" id="UP000494329">
    <property type="component" value="Unassembled WGS sequence"/>
</dbReference>
<dbReference type="Pfam" id="PF11226">
    <property type="entry name" value="DUF3022"/>
    <property type="match status" value="1"/>
</dbReference>
<name>A0A6J5E1I1_9BURK</name>
<reference evidence="1 2" key="1">
    <citation type="submission" date="2020-04" db="EMBL/GenBank/DDBJ databases">
        <authorList>
            <person name="De Canck E."/>
        </authorList>
    </citation>
    <scope>NUCLEOTIDE SEQUENCE [LARGE SCALE GENOMIC DNA]</scope>
    <source>
        <strain evidence="1 2">LMG 29739</strain>
    </source>
</reference>